<name>A0A5P8M274_9LACO</name>
<evidence type="ECO:0000256" key="1">
    <source>
        <dbReference type="SAM" id="MobiDB-lite"/>
    </source>
</evidence>
<feature type="region of interest" description="Disordered" evidence="1">
    <location>
        <begin position="66"/>
        <end position="98"/>
    </location>
</feature>
<dbReference type="Proteomes" id="UP000326779">
    <property type="component" value="Chromosome"/>
</dbReference>
<dbReference type="AlphaFoldDB" id="A0A5P8M274"/>
<reference evidence="2 3" key="1">
    <citation type="submission" date="2019-10" db="EMBL/GenBank/DDBJ databases">
        <title>The completed genome of Lactobacillus harbinensis M1.</title>
        <authorList>
            <person name="Zheng Y."/>
        </authorList>
    </citation>
    <scope>NUCLEOTIDE SEQUENCE [LARGE SCALE GENOMIC DNA]</scope>
    <source>
        <strain evidence="2 3">M1</strain>
    </source>
</reference>
<accession>A0A5P8M274</accession>
<dbReference type="EMBL" id="CP045143">
    <property type="protein sequence ID" value="QFR22543.1"/>
    <property type="molecule type" value="Genomic_DNA"/>
</dbReference>
<proteinExistence type="predicted"/>
<evidence type="ECO:0000313" key="2">
    <source>
        <dbReference type="EMBL" id="QFR22543.1"/>
    </source>
</evidence>
<protein>
    <submittedName>
        <fullName evidence="2">Uncharacterized protein</fullName>
    </submittedName>
</protein>
<sequence length="98" mass="11131">MHIILGMSIDEWAETLSAVAILVSGGSWLFKKIALDPLRFDIQHLSEQLGQQLKAHEQTLASINGRIKEHDKELGSHSERITRLEDRTGIKEEKKNED</sequence>
<dbReference type="KEGG" id="lhb:D1010_03300"/>
<dbReference type="RefSeq" id="WP_152260234.1">
    <property type="nucleotide sequence ID" value="NZ_CP045143.1"/>
</dbReference>
<evidence type="ECO:0000313" key="3">
    <source>
        <dbReference type="Proteomes" id="UP000326779"/>
    </source>
</evidence>
<gene>
    <name evidence="2" type="ORF">D1010_03300</name>
</gene>
<organism evidence="2 3">
    <name type="scientific">Schleiferilactobacillus harbinensis</name>
    <dbReference type="NCBI Taxonomy" id="304207"/>
    <lineage>
        <taxon>Bacteria</taxon>
        <taxon>Bacillati</taxon>
        <taxon>Bacillota</taxon>
        <taxon>Bacilli</taxon>
        <taxon>Lactobacillales</taxon>
        <taxon>Lactobacillaceae</taxon>
        <taxon>Schleiferilactobacillus</taxon>
    </lineage>
</organism>